<name>A0A8J4A1F9_9ACTN</name>
<dbReference type="AlphaFoldDB" id="A0A8J4A1F9"/>
<accession>A0A8J4A1F9</accession>
<evidence type="ECO:0000313" key="1">
    <source>
        <dbReference type="EMBL" id="GIJ74069.1"/>
    </source>
</evidence>
<evidence type="ECO:0008006" key="3">
    <source>
        <dbReference type="Google" id="ProtNLM"/>
    </source>
</evidence>
<sequence>MAVLVLPIAAVMAVFVIFCTRVAAVRLDLNSAASAAARAASLARTEAAAYTAASEAARANLAGHRHTCDPLVVTVDGGDFRRGGRVAVTLSCRMATAELTGLGLPGSLTCTATAYAVIDTHRVTGRGT</sequence>
<dbReference type="Proteomes" id="UP000635606">
    <property type="component" value="Unassembled WGS sequence"/>
</dbReference>
<proteinExistence type="predicted"/>
<reference evidence="1" key="1">
    <citation type="submission" date="2021-01" db="EMBL/GenBank/DDBJ databases">
        <title>Whole genome shotgun sequence of Virgisporangium ochraceum NBRC 16418.</title>
        <authorList>
            <person name="Komaki H."/>
            <person name="Tamura T."/>
        </authorList>
    </citation>
    <scope>NUCLEOTIDE SEQUENCE</scope>
    <source>
        <strain evidence="1">NBRC 16418</strain>
    </source>
</reference>
<organism evidence="1 2">
    <name type="scientific">Virgisporangium ochraceum</name>
    <dbReference type="NCBI Taxonomy" id="65505"/>
    <lineage>
        <taxon>Bacteria</taxon>
        <taxon>Bacillati</taxon>
        <taxon>Actinomycetota</taxon>
        <taxon>Actinomycetes</taxon>
        <taxon>Micromonosporales</taxon>
        <taxon>Micromonosporaceae</taxon>
        <taxon>Virgisporangium</taxon>
    </lineage>
</organism>
<keyword evidence="2" id="KW-1185">Reference proteome</keyword>
<protein>
    <recommendedName>
        <fullName evidence="3">TadE family protein</fullName>
    </recommendedName>
</protein>
<gene>
    <name evidence="1" type="ORF">Voc01_089860</name>
</gene>
<dbReference type="EMBL" id="BOPH01000129">
    <property type="protein sequence ID" value="GIJ74069.1"/>
    <property type="molecule type" value="Genomic_DNA"/>
</dbReference>
<comment type="caution">
    <text evidence="1">The sequence shown here is derived from an EMBL/GenBank/DDBJ whole genome shotgun (WGS) entry which is preliminary data.</text>
</comment>
<evidence type="ECO:0000313" key="2">
    <source>
        <dbReference type="Proteomes" id="UP000635606"/>
    </source>
</evidence>